<keyword evidence="1" id="KW-0472">Membrane</keyword>
<protein>
    <submittedName>
        <fullName evidence="2">Uncharacterized protein</fullName>
    </submittedName>
</protein>
<sequence length="54" mass="6065">MNNNFNVPDFSAPINSAWSLFMGIIQQFWPFITGILAIVIGIALVRTILDRVTK</sequence>
<accession>A0A7W9W8C2</accession>
<dbReference type="EMBL" id="JACHGW010000004">
    <property type="protein sequence ID" value="MBB6052111.1"/>
    <property type="molecule type" value="Genomic_DNA"/>
</dbReference>
<evidence type="ECO:0000313" key="3">
    <source>
        <dbReference type="Proteomes" id="UP000520814"/>
    </source>
</evidence>
<organism evidence="2 3">
    <name type="scientific">Armatimonas rosea</name>
    <dbReference type="NCBI Taxonomy" id="685828"/>
    <lineage>
        <taxon>Bacteria</taxon>
        <taxon>Bacillati</taxon>
        <taxon>Armatimonadota</taxon>
        <taxon>Armatimonadia</taxon>
        <taxon>Armatimonadales</taxon>
        <taxon>Armatimonadaceae</taxon>
        <taxon>Armatimonas</taxon>
    </lineage>
</organism>
<keyword evidence="1" id="KW-1133">Transmembrane helix</keyword>
<evidence type="ECO:0000313" key="2">
    <source>
        <dbReference type="EMBL" id="MBB6052111.1"/>
    </source>
</evidence>
<keyword evidence="1" id="KW-0812">Transmembrane</keyword>
<name>A0A7W9W8C2_ARMRO</name>
<dbReference type="AlphaFoldDB" id="A0A7W9W8C2"/>
<proteinExistence type="predicted"/>
<comment type="caution">
    <text evidence="2">The sequence shown here is derived from an EMBL/GenBank/DDBJ whole genome shotgun (WGS) entry which is preliminary data.</text>
</comment>
<keyword evidence="3" id="KW-1185">Reference proteome</keyword>
<evidence type="ECO:0000256" key="1">
    <source>
        <dbReference type="SAM" id="Phobius"/>
    </source>
</evidence>
<feature type="transmembrane region" description="Helical" evidence="1">
    <location>
        <begin position="28"/>
        <end position="49"/>
    </location>
</feature>
<dbReference type="RefSeq" id="WP_184200527.1">
    <property type="nucleotide sequence ID" value="NZ_JACHGW010000004.1"/>
</dbReference>
<gene>
    <name evidence="2" type="ORF">HNQ39_003932</name>
</gene>
<dbReference type="Proteomes" id="UP000520814">
    <property type="component" value="Unassembled WGS sequence"/>
</dbReference>
<reference evidence="2 3" key="1">
    <citation type="submission" date="2020-08" db="EMBL/GenBank/DDBJ databases">
        <title>Genomic Encyclopedia of Type Strains, Phase IV (KMG-IV): sequencing the most valuable type-strain genomes for metagenomic binning, comparative biology and taxonomic classification.</title>
        <authorList>
            <person name="Goeker M."/>
        </authorList>
    </citation>
    <scope>NUCLEOTIDE SEQUENCE [LARGE SCALE GENOMIC DNA]</scope>
    <source>
        <strain evidence="2 3">DSM 23562</strain>
    </source>
</reference>